<keyword evidence="2" id="KW-1185">Reference proteome</keyword>
<proteinExistence type="predicted"/>
<organism evidence="1 2">
    <name type="scientific">Mytilus edulis</name>
    <name type="common">Blue mussel</name>
    <dbReference type="NCBI Taxonomy" id="6550"/>
    <lineage>
        <taxon>Eukaryota</taxon>
        <taxon>Metazoa</taxon>
        <taxon>Spiralia</taxon>
        <taxon>Lophotrochozoa</taxon>
        <taxon>Mollusca</taxon>
        <taxon>Bivalvia</taxon>
        <taxon>Autobranchia</taxon>
        <taxon>Pteriomorphia</taxon>
        <taxon>Mytilida</taxon>
        <taxon>Mytiloidea</taxon>
        <taxon>Mytilidae</taxon>
        <taxon>Mytilinae</taxon>
        <taxon>Mytilus</taxon>
    </lineage>
</organism>
<comment type="caution">
    <text evidence="1">The sequence shown here is derived from an EMBL/GenBank/DDBJ whole genome shotgun (WGS) entry which is preliminary data.</text>
</comment>
<gene>
    <name evidence="1" type="ORF">MEDL_3719</name>
</gene>
<sequence length="160" mass="18205">MRFKADNNIDLPDISEVYIGDEFYMFLQYKGESNYLIEPQNCTAFSGNDIFNSGVSQVTLWKIDGEKANHCVSKEAKNLNLLGSNGFTYIDEKTVRTRLNGFRFNTNVKDITIFCRVLLKLPSSESGKINSISTNERDGATATRHMPCDIRYHKIRSDDS</sequence>
<evidence type="ECO:0000313" key="2">
    <source>
        <dbReference type="Proteomes" id="UP000683360"/>
    </source>
</evidence>
<protein>
    <submittedName>
        <fullName evidence="1">Uncharacterized protein</fullName>
    </submittedName>
</protein>
<dbReference type="AlphaFoldDB" id="A0A8S3PX25"/>
<name>A0A8S3PX25_MYTED</name>
<dbReference type="OrthoDB" id="6186506at2759"/>
<accession>A0A8S3PX25</accession>
<dbReference type="EMBL" id="CAJPWZ010000211">
    <property type="protein sequence ID" value="CAG2188292.1"/>
    <property type="molecule type" value="Genomic_DNA"/>
</dbReference>
<dbReference type="Proteomes" id="UP000683360">
    <property type="component" value="Unassembled WGS sequence"/>
</dbReference>
<evidence type="ECO:0000313" key="1">
    <source>
        <dbReference type="EMBL" id="CAG2188292.1"/>
    </source>
</evidence>
<reference evidence="1" key="1">
    <citation type="submission" date="2021-03" db="EMBL/GenBank/DDBJ databases">
        <authorList>
            <person name="Bekaert M."/>
        </authorList>
    </citation>
    <scope>NUCLEOTIDE SEQUENCE</scope>
</reference>